<dbReference type="EMBL" id="FMAR01000003">
    <property type="protein sequence ID" value="SCC05923.1"/>
    <property type="molecule type" value="Genomic_DNA"/>
</dbReference>
<name>A0A1C4BGF2_9BACT</name>
<evidence type="ECO:0000313" key="1">
    <source>
        <dbReference type="EMBL" id="SCC05923.1"/>
    </source>
</evidence>
<dbReference type="RefSeq" id="WP_089709943.1">
    <property type="nucleotide sequence ID" value="NZ_FMAR01000003.1"/>
</dbReference>
<evidence type="ECO:0008006" key="3">
    <source>
        <dbReference type="Google" id="ProtNLM"/>
    </source>
</evidence>
<dbReference type="Proteomes" id="UP000242818">
    <property type="component" value="Unassembled WGS sequence"/>
</dbReference>
<dbReference type="AlphaFoldDB" id="A0A1C4BGF2"/>
<sequence>MHTSYGHLTYCSNIHRGESWEVHFQQLQKHIPAIKIALSPQAPFGIGLRLSNQASLELLEGENLQKFKAWLKQENCYVFTMNGFPYGDFHEASVKDQVHAPDWSQVDRVEYTLRLFLILADLLPEGMEGGISTSPLSYKHWYPANQWNDVMASATMNIMQVVLQLASVRQNGGPVLHLDIEPEPDGLLEDIAGYIDWYEQNLVPVGISLLMEKFGVDEYTAEKWIKDHVQLCYDICHFAIVYEPPNGVLSLLKTHQLKVGKLQISAALRAPLPEPGPQRNAMVAAFHQFDEPIYLHQVVAKKGETLVHYPDMPQAVKDADNPWVTEWRAHFHVPVFLERYGLLESTQPDIVNMLQLQALVPFTHHLEVETYTWDVLPDELRIDMTEGIIRELQWVKDTFETARRDHSVDQESAVG</sequence>
<gene>
    <name evidence="1" type="ORF">GA0116948_10383</name>
</gene>
<reference evidence="1 2" key="1">
    <citation type="submission" date="2016-08" db="EMBL/GenBank/DDBJ databases">
        <authorList>
            <person name="Seilhamer J.J."/>
        </authorList>
    </citation>
    <scope>NUCLEOTIDE SEQUENCE [LARGE SCALE GENOMIC DNA]</scope>
    <source>
        <strain evidence="1 2">A37T2</strain>
    </source>
</reference>
<dbReference type="STRING" id="1335309.GA0116948_10383"/>
<protein>
    <recommendedName>
        <fullName evidence="3">Xylose isomerase-like TIM barrel</fullName>
    </recommendedName>
</protein>
<evidence type="ECO:0000313" key="2">
    <source>
        <dbReference type="Proteomes" id="UP000242818"/>
    </source>
</evidence>
<keyword evidence="2" id="KW-1185">Reference proteome</keyword>
<organism evidence="1 2">
    <name type="scientific">Chitinophaga costaii</name>
    <dbReference type="NCBI Taxonomy" id="1335309"/>
    <lineage>
        <taxon>Bacteria</taxon>
        <taxon>Pseudomonadati</taxon>
        <taxon>Bacteroidota</taxon>
        <taxon>Chitinophagia</taxon>
        <taxon>Chitinophagales</taxon>
        <taxon>Chitinophagaceae</taxon>
        <taxon>Chitinophaga</taxon>
    </lineage>
</organism>
<dbReference type="OrthoDB" id="9785907at2"/>
<dbReference type="SUPFAM" id="SSF51658">
    <property type="entry name" value="Xylose isomerase-like"/>
    <property type="match status" value="1"/>
</dbReference>
<dbReference type="InterPro" id="IPR036237">
    <property type="entry name" value="Xyl_isomerase-like_sf"/>
</dbReference>
<dbReference type="NCBIfam" id="NF035939">
    <property type="entry name" value="TIM_EboE"/>
    <property type="match status" value="1"/>
</dbReference>
<proteinExistence type="predicted"/>
<accession>A0A1C4BGF2</accession>